<dbReference type="InterPro" id="IPR002891">
    <property type="entry name" value="APS"/>
</dbReference>
<keyword evidence="5 6" id="KW-0067">ATP-binding</keyword>
<evidence type="ECO:0000256" key="6">
    <source>
        <dbReference type="HAMAP-Rule" id="MF_00065"/>
    </source>
</evidence>
<comment type="catalytic activity">
    <reaction evidence="1 6">
        <text>adenosine 5'-phosphosulfate + ATP = 3'-phosphoadenylyl sulfate + ADP + H(+)</text>
        <dbReference type="Rhea" id="RHEA:24152"/>
        <dbReference type="ChEBI" id="CHEBI:15378"/>
        <dbReference type="ChEBI" id="CHEBI:30616"/>
        <dbReference type="ChEBI" id="CHEBI:58243"/>
        <dbReference type="ChEBI" id="CHEBI:58339"/>
        <dbReference type="ChEBI" id="CHEBI:456216"/>
        <dbReference type="EC" id="2.7.1.25"/>
    </reaction>
</comment>
<dbReference type="GO" id="GO:0005524">
    <property type="term" value="F:ATP binding"/>
    <property type="evidence" value="ECO:0007669"/>
    <property type="project" value="UniProtKB-UniRule"/>
</dbReference>
<evidence type="ECO:0000259" key="7">
    <source>
        <dbReference type="Pfam" id="PF01583"/>
    </source>
</evidence>
<dbReference type="AlphaFoldDB" id="A0A919G6C3"/>
<gene>
    <name evidence="6" type="primary">cysC</name>
    <name evidence="8" type="ORF">GCM10017772_42280</name>
</gene>
<comment type="caution">
    <text evidence="6">Lacks conserved residue(s) required for the propagation of feature annotation.</text>
</comment>
<dbReference type="GO" id="GO:0004781">
    <property type="term" value="F:sulfate adenylyltransferase (ATP) activity"/>
    <property type="evidence" value="ECO:0007669"/>
    <property type="project" value="TreeGrafter"/>
</dbReference>
<comment type="function">
    <text evidence="6">Catalyzes the synthesis of activated sulfate.</text>
</comment>
<keyword evidence="4 6" id="KW-0547">Nucleotide-binding</keyword>
<dbReference type="HAMAP" id="MF_00065">
    <property type="entry name" value="Adenylyl_sulf_kinase"/>
    <property type="match status" value="1"/>
</dbReference>
<name>A0A919G6C3_9MICO</name>
<dbReference type="GO" id="GO:0070814">
    <property type="term" value="P:hydrogen sulfide biosynthetic process"/>
    <property type="evidence" value="ECO:0007669"/>
    <property type="project" value="UniProtKB-UniRule"/>
</dbReference>
<dbReference type="Pfam" id="PF01583">
    <property type="entry name" value="APS_kinase"/>
    <property type="match status" value="1"/>
</dbReference>
<keyword evidence="6" id="KW-0418">Kinase</keyword>
<dbReference type="Gene3D" id="3.40.50.300">
    <property type="entry name" value="P-loop containing nucleotide triphosphate hydrolases"/>
    <property type="match status" value="1"/>
</dbReference>
<dbReference type="CDD" id="cd02027">
    <property type="entry name" value="APSK"/>
    <property type="match status" value="1"/>
</dbReference>
<dbReference type="GO" id="GO:0004020">
    <property type="term" value="F:adenylylsulfate kinase activity"/>
    <property type="evidence" value="ECO:0007669"/>
    <property type="project" value="UniProtKB-UniRule"/>
</dbReference>
<sequence>MTDLPARVLTDDELDLLELALGGAVAPSVLAATWPDAPADVRGPRGGPQRSKDSVGWGVVLTDAENTPLARLTVRPGDVPDAVDALKPMPPAIGPQWDAAVRRPAREVRAELEAGAGAGSPQALSLLVTEVPTREETDAAVRLAAGSDAVLLFVPAARRTPEPGTVGAPGLVRAVTGLAGTLAERTGARVSTVVVPWSGLGGVTLEEVAAAYGATRADTLAAHRSPATAAAVSGLAHVRDNAVAALYPPASAAEVARAASSGHRQGIVVFFTGLSGSGKSTVARALAAELEDDGLQTTVLDGDAVRHHLSKGLGFDRESRETNVERIGYVAALVAKHGGIAVAAPIAPFAAGRAKVRALAEEAGARFVLVHISTPLAVCEARDRKGFYARARAGEIAEFTGISSPYEEPEDADLVIDTSVVSIDAAVSAVRTHIIAAG</sequence>
<accession>A0A919G6C3</accession>
<dbReference type="GO" id="GO:0005737">
    <property type="term" value="C:cytoplasm"/>
    <property type="evidence" value="ECO:0007669"/>
    <property type="project" value="TreeGrafter"/>
</dbReference>
<comment type="caution">
    <text evidence="8">The sequence shown here is derived from an EMBL/GenBank/DDBJ whole genome shotgun (WGS) entry which is preliminary data.</text>
</comment>
<dbReference type="InterPro" id="IPR059117">
    <property type="entry name" value="APS_kinase_dom"/>
</dbReference>
<dbReference type="EMBL" id="BNAS01000007">
    <property type="protein sequence ID" value="GHH78576.1"/>
    <property type="molecule type" value="Genomic_DNA"/>
</dbReference>
<evidence type="ECO:0000313" key="8">
    <source>
        <dbReference type="EMBL" id="GHH78576.1"/>
    </source>
</evidence>
<dbReference type="SUPFAM" id="SSF52540">
    <property type="entry name" value="P-loop containing nucleoside triphosphate hydrolases"/>
    <property type="match status" value="1"/>
</dbReference>
<protein>
    <recommendedName>
        <fullName evidence="2 6">Adenylyl-sulfate kinase</fullName>
        <ecNumber evidence="2 6">2.7.1.25</ecNumber>
    </recommendedName>
    <alternativeName>
        <fullName evidence="6">APS kinase</fullName>
    </alternativeName>
    <alternativeName>
        <fullName evidence="6">ATP adenosine-5'-phosphosulfate 3'-phosphotransferase</fullName>
    </alternativeName>
    <alternativeName>
        <fullName evidence="6">Adenosine-5'-phosphosulfate kinase</fullName>
    </alternativeName>
</protein>
<dbReference type="PANTHER" id="PTHR42700:SF1">
    <property type="entry name" value="SULFATE ADENYLYLTRANSFERASE"/>
    <property type="match status" value="1"/>
</dbReference>
<evidence type="ECO:0000313" key="9">
    <source>
        <dbReference type="Proteomes" id="UP000627369"/>
    </source>
</evidence>
<evidence type="ECO:0000256" key="2">
    <source>
        <dbReference type="ARBA" id="ARBA00012121"/>
    </source>
</evidence>
<keyword evidence="3 6" id="KW-0808">Transferase</keyword>
<keyword evidence="6" id="KW-0597">Phosphoprotein</keyword>
<evidence type="ECO:0000256" key="4">
    <source>
        <dbReference type="ARBA" id="ARBA00022741"/>
    </source>
</evidence>
<dbReference type="GO" id="GO:0010134">
    <property type="term" value="P:sulfate assimilation via adenylyl sulfate reduction"/>
    <property type="evidence" value="ECO:0007669"/>
    <property type="project" value="TreeGrafter"/>
</dbReference>
<dbReference type="InterPro" id="IPR050512">
    <property type="entry name" value="Sulf_AdTrans/APS_kinase"/>
</dbReference>
<evidence type="ECO:0000256" key="5">
    <source>
        <dbReference type="ARBA" id="ARBA00022840"/>
    </source>
</evidence>
<reference evidence="8" key="2">
    <citation type="submission" date="2020-09" db="EMBL/GenBank/DDBJ databases">
        <authorList>
            <person name="Sun Q."/>
            <person name="Zhou Y."/>
        </authorList>
    </citation>
    <scope>NUCLEOTIDE SEQUENCE</scope>
    <source>
        <strain evidence="8">CGMCC 4.7398</strain>
    </source>
</reference>
<evidence type="ECO:0000256" key="1">
    <source>
        <dbReference type="ARBA" id="ARBA00001823"/>
    </source>
</evidence>
<dbReference type="EC" id="2.7.1.25" evidence="2 6"/>
<reference evidence="8" key="1">
    <citation type="journal article" date="2014" name="Int. J. Syst. Evol. Microbiol.">
        <title>Complete genome sequence of Corynebacterium casei LMG S-19264T (=DSM 44701T), isolated from a smear-ripened cheese.</title>
        <authorList>
            <consortium name="US DOE Joint Genome Institute (JGI-PGF)"/>
            <person name="Walter F."/>
            <person name="Albersmeier A."/>
            <person name="Kalinowski J."/>
            <person name="Ruckert C."/>
        </authorList>
    </citation>
    <scope>NUCLEOTIDE SEQUENCE</scope>
    <source>
        <strain evidence="8">CGMCC 4.7398</strain>
    </source>
</reference>
<comment type="pathway">
    <text evidence="6">Sulfur metabolism; hydrogen sulfide biosynthesis; sulfite from sulfate: step 2/3.</text>
</comment>
<organism evidence="8 9">
    <name type="scientific">Promicromonospora soli</name>
    <dbReference type="NCBI Taxonomy" id="2035533"/>
    <lineage>
        <taxon>Bacteria</taxon>
        <taxon>Bacillati</taxon>
        <taxon>Actinomycetota</taxon>
        <taxon>Actinomycetes</taxon>
        <taxon>Micrococcales</taxon>
        <taxon>Promicromonosporaceae</taxon>
        <taxon>Promicromonospora</taxon>
    </lineage>
</organism>
<feature type="binding site" evidence="6">
    <location>
        <begin position="273"/>
        <end position="280"/>
    </location>
    <ligand>
        <name>ATP</name>
        <dbReference type="ChEBI" id="CHEBI:30616"/>
    </ligand>
</feature>
<dbReference type="NCBIfam" id="TIGR00455">
    <property type="entry name" value="apsK"/>
    <property type="match status" value="1"/>
</dbReference>
<dbReference type="Proteomes" id="UP000627369">
    <property type="component" value="Unassembled WGS sequence"/>
</dbReference>
<dbReference type="GO" id="GO:0019379">
    <property type="term" value="P:sulfate assimilation, phosphoadenylyl sulfate reduction by phosphoadenylyl-sulfate reductase (thioredoxin)"/>
    <property type="evidence" value="ECO:0007669"/>
    <property type="project" value="TreeGrafter"/>
</dbReference>
<evidence type="ECO:0000256" key="3">
    <source>
        <dbReference type="ARBA" id="ARBA00022679"/>
    </source>
</evidence>
<feature type="domain" description="APS kinase" evidence="7">
    <location>
        <begin position="265"/>
        <end position="417"/>
    </location>
</feature>
<keyword evidence="9" id="KW-1185">Reference proteome</keyword>
<dbReference type="RefSeq" id="WP_189671262.1">
    <property type="nucleotide sequence ID" value="NZ_BNAS01000007.1"/>
</dbReference>
<dbReference type="InterPro" id="IPR027417">
    <property type="entry name" value="P-loop_NTPase"/>
</dbReference>
<dbReference type="NCBIfam" id="NF003013">
    <property type="entry name" value="PRK03846.1"/>
    <property type="match status" value="1"/>
</dbReference>
<comment type="similarity">
    <text evidence="6">Belongs to the APS kinase family.</text>
</comment>
<dbReference type="PANTHER" id="PTHR42700">
    <property type="entry name" value="SULFATE ADENYLYLTRANSFERASE"/>
    <property type="match status" value="1"/>
</dbReference>
<proteinExistence type="inferred from homology"/>